<keyword evidence="6 16" id="KW-0812">Transmembrane</keyword>
<dbReference type="GO" id="GO:0042773">
    <property type="term" value="P:ATP synthesis coupled electron transport"/>
    <property type="evidence" value="ECO:0007669"/>
    <property type="project" value="TreeGrafter"/>
</dbReference>
<dbReference type="Pfam" id="PF06481">
    <property type="entry name" value="COX_ARM"/>
    <property type="match status" value="1"/>
</dbReference>
<keyword evidence="5 14" id="KW-0679">Respiratory chain</keyword>
<keyword evidence="11 14" id="KW-0472">Membrane</keyword>
<dbReference type="PROSITE" id="PS50857">
    <property type="entry name" value="COX2_CUA"/>
    <property type="match status" value="1"/>
</dbReference>
<evidence type="ECO:0000256" key="9">
    <source>
        <dbReference type="ARBA" id="ARBA00022989"/>
    </source>
</evidence>
<dbReference type="InterPro" id="IPR008972">
    <property type="entry name" value="Cupredoxin"/>
</dbReference>
<dbReference type="SUPFAM" id="SSF49503">
    <property type="entry name" value="Cupredoxins"/>
    <property type="match status" value="1"/>
</dbReference>
<evidence type="ECO:0000256" key="15">
    <source>
        <dbReference type="SAM" id="MobiDB-lite"/>
    </source>
</evidence>
<dbReference type="Pfam" id="PF00116">
    <property type="entry name" value="COX2"/>
    <property type="match status" value="1"/>
</dbReference>
<evidence type="ECO:0000313" key="20">
    <source>
        <dbReference type="EMBL" id="SDB85311.1"/>
    </source>
</evidence>
<dbReference type="PROSITE" id="PS50999">
    <property type="entry name" value="COX2_TM"/>
    <property type="match status" value="1"/>
</dbReference>
<evidence type="ECO:0000256" key="12">
    <source>
        <dbReference type="ARBA" id="ARBA00023139"/>
    </source>
</evidence>
<accession>A0A1G6GTQ4</accession>
<keyword evidence="13" id="KW-0449">Lipoprotein</keyword>
<dbReference type="GO" id="GO:0004129">
    <property type="term" value="F:cytochrome-c oxidase activity"/>
    <property type="evidence" value="ECO:0007669"/>
    <property type="project" value="UniProtKB-UniRule"/>
</dbReference>
<dbReference type="InterPro" id="IPR002429">
    <property type="entry name" value="CcO_II-like_C"/>
</dbReference>
<dbReference type="EMBL" id="FMYK01000001">
    <property type="protein sequence ID" value="SDB85311.1"/>
    <property type="molecule type" value="Genomic_DNA"/>
</dbReference>
<proteinExistence type="inferred from homology"/>
<comment type="subcellular location">
    <subcellularLocation>
        <location evidence="1">Cell membrane</location>
        <topology evidence="1">Multi-pass membrane protein</topology>
    </subcellularLocation>
</comment>
<dbReference type="InterPro" id="IPR006333">
    <property type="entry name" value="Cyt_o_ubiquinol_oxidase_su2"/>
</dbReference>
<feature type="domain" description="Cytochrome oxidase subunit II copper A binding" evidence="18">
    <location>
        <begin position="122"/>
        <end position="234"/>
    </location>
</feature>
<evidence type="ECO:0000256" key="7">
    <source>
        <dbReference type="ARBA" id="ARBA00022729"/>
    </source>
</evidence>
<dbReference type="CDD" id="cd04212">
    <property type="entry name" value="CuRO_UO_II"/>
    <property type="match status" value="1"/>
</dbReference>
<keyword evidence="8 14" id="KW-0249">Electron transport</keyword>
<evidence type="ECO:0000256" key="10">
    <source>
        <dbReference type="ARBA" id="ARBA00023002"/>
    </source>
</evidence>
<feature type="transmembrane region" description="Helical" evidence="16">
    <location>
        <begin position="44"/>
        <end position="64"/>
    </location>
</feature>
<dbReference type="SUPFAM" id="SSF81464">
    <property type="entry name" value="Cytochrome c oxidase subunit II-like, transmembrane region"/>
    <property type="match status" value="1"/>
</dbReference>
<name>A0A1G6GTQ4_9GAMM</name>
<evidence type="ECO:0000256" key="11">
    <source>
        <dbReference type="ARBA" id="ARBA00023136"/>
    </source>
</evidence>
<dbReference type="PROSITE" id="PS51257">
    <property type="entry name" value="PROKAR_LIPOPROTEIN"/>
    <property type="match status" value="1"/>
</dbReference>
<dbReference type="GO" id="GO:0009486">
    <property type="term" value="F:cytochrome bo3 ubiquinol oxidase activity"/>
    <property type="evidence" value="ECO:0007669"/>
    <property type="project" value="InterPro"/>
</dbReference>
<feature type="domain" description="Cytochrome oxidase subunit II transmembrane region profile" evidence="19">
    <location>
        <begin position="18"/>
        <end position="115"/>
    </location>
</feature>
<feature type="chain" id="PRO_5017295164" description="Ubiquinol oxidase subunit 2" evidence="17">
    <location>
        <begin position="22"/>
        <end position="376"/>
    </location>
</feature>
<dbReference type="OrthoDB" id="9783445at2"/>
<dbReference type="InterPro" id="IPR034227">
    <property type="entry name" value="CuRO_UO_II"/>
</dbReference>
<dbReference type="PANTHER" id="PTHR22888:SF18">
    <property type="entry name" value="CYTOCHROME BO(3) UBIQUINOL OXIDASE SUBUNIT 2"/>
    <property type="match status" value="1"/>
</dbReference>
<keyword evidence="3 14" id="KW-0813">Transport</keyword>
<keyword evidence="4 14" id="KW-1003">Cell membrane</keyword>
<dbReference type="InterPro" id="IPR045187">
    <property type="entry name" value="CcO_II"/>
</dbReference>
<dbReference type="GO" id="GO:0005507">
    <property type="term" value="F:copper ion binding"/>
    <property type="evidence" value="ECO:0007669"/>
    <property type="project" value="InterPro"/>
</dbReference>
<feature type="compositionally biased region" description="Low complexity" evidence="15">
    <location>
        <begin position="363"/>
        <end position="376"/>
    </location>
</feature>
<dbReference type="InterPro" id="IPR036257">
    <property type="entry name" value="Cyt_c_oxidase_su2_TM_sf"/>
</dbReference>
<dbReference type="GO" id="GO:0016682">
    <property type="term" value="F:oxidoreductase activity, acting on diphenols and related substances as donors, oxygen as acceptor"/>
    <property type="evidence" value="ECO:0007669"/>
    <property type="project" value="InterPro"/>
</dbReference>
<evidence type="ECO:0000256" key="6">
    <source>
        <dbReference type="ARBA" id="ARBA00022692"/>
    </source>
</evidence>
<evidence type="ECO:0000256" key="3">
    <source>
        <dbReference type="ARBA" id="ARBA00022448"/>
    </source>
</evidence>
<keyword evidence="12" id="KW-0564">Palmitate</keyword>
<keyword evidence="7 17" id="KW-0732">Signal</keyword>
<comment type="similarity">
    <text evidence="2 14">Belongs to the cytochrome c oxidase subunit 2 family.</text>
</comment>
<evidence type="ECO:0000259" key="19">
    <source>
        <dbReference type="PROSITE" id="PS50999"/>
    </source>
</evidence>
<keyword evidence="9 16" id="KW-1133">Transmembrane helix</keyword>
<evidence type="ECO:0000256" key="5">
    <source>
        <dbReference type="ARBA" id="ARBA00022660"/>
    </source>
</evidence>
<feature type="region of interest" description="Disordered" evidence="15">
    <location>
        <begin position="345"/>
        <end position="376"/>
    </location>
</feature>
<dbReference type="GO" id="GO:0005886">
    <property type="term" value="C:plasma membrane"/>
    <property type="evidence" value="ECO:0007669"/>
    <property type="project" value="UniProtKB-SubCell"/>
</dbReference>
<dbReference type="NCBIfam" id="TIGR01433">
    <property type="entry name" value="CyoA"/>
    <property type="match status" value="1"/>
</dbReference>
<evidence type="ECO:0000256" key="8">
    <source>
        <dbReference type="ARBA" id="ARBA00022982"/>
    </source>
</evidence>
<dbReference type="Proteomes" id="UP000242317">
    <property type="component" value="Unassembled WGS sequence"/>
</dbReference>
<dbReference type="InterPro" id="IPR011759">
    <property type="entry name" value="Cyt_c_oxidase_su2_TM_dom"/>
</dbReference>
<dbReference type="PIRSF" id="PIRSF000292">
    <property type="entry name" value="Ubi_od_II"/>
    <property type="match status" value="1"/>
</dbReference>
<evidence type="ECO:0000256" key="2">
    <source>
        <dbReference type="ARBA" id="ARBA00007866"/>
    </source>
</evidence>
<evidence type="ECO:0000256" key="1">
    <source>
        <dbReference type="ARBA" id="ARBA00004651"/>
    </source>
</evidence>
<dbReference type="Gene3D" id="1.10.287.90">
    <property type="match status" value="1"/>
</dbReference>
<reference evidence="21" key="1">
    <citation type="submission" date="2016-09" db="EMBL/GenBank/DDBJ databases">
        <authorList>
            <person name="Varghese N."/>
            <person name="Submissions S."/>
        </authorList>
    </citation>
    <scope>NUCLEOTIDE SEQUENCE [LARGE SCALE GENOMIC DNA]</scope>
    <source>
        <strain evidence="21">ANC 3699</strain>
    </source>
</reference>
<dbReference type="Gene3D" id="2.60.40.420">
    <property type="entry name" value="Cupredoxins - blue copper proteins"/>
    <property type="match status" value="1"/>
</dbReference>
<protein>
    <recommendedName>
        <fullName evidence="14">Ubiquinol oxidase subunit 2</fullName>
    </recommendedName>
</protein>
<feature type="transmembrane region" description="Helical" evidence="16">
    <location>
        <begin position="84"/>
        <end position="107"/>
    </location>
</feature>
<dbReference type="PANTHER" id="PTHR22888">
    <property type="entry name" value="CYTOCHROME C OXIDASE, SUBUNIT II"/>
    <property type="match status" value="1"/>
</dbReference>
<evidence type="ECO:0000256" key="16">
    <source>
        <dbReference type="SAM" id="Phobius"/>
    </source>
</evidence>
<dbReference type="InterPro" id="IPR010514">
    <property type="entry name" value="COX_ARM"/>
</dbReference>
<evidence type="ECO:0000256" key="4">
    <source>
        <dbReference type="ARBA" id="ARBA00022475"/>
    </source>
</evidence>
<gene>
    <name evidence="20" type="ORF">SAMN05421749_101405</name>
</gene>
<evidence type="ECO:0000313" key="21">
    <source>
        <dbReference type="Proteomes" id="UP000242317"/>
    </source>
</evidence>
<evidence type="ECO:0000256" key="17">
    <source>
        <dbReference type="SAM" id="SignalP"/>
    </source>
</evidence>
<evidence type="ECO:0000259" key="18">
    <source>
        <dbReference type="PROSITE" id="PS50857"/>
    </source>
</evidence>
<dbReference type="RefSeq" id="WP_092615210.1">
    <property type="nucleotide sequence ID" value="NZ_FMYK01000001.1"/>
</dbReference>
<sequence>MRQTTITVLSLLAATSLTACGGDKVLLTSEGPVAQGLSDLMLTAIYVMLLVVIPSIIMALWFGWKYRKSNKDADYQPHWAHSTAIEVVVWGIPIIIIAYLAYLAWWGSHEYDPYKPRTENPAEQLTIQVIAEQFKWIFIYPEQNIATVNEVRFPEQKQIAFRVTSNFTMNSFFIPKLAGQIYAMAGMQTQLHLSADNTGVYRGFSSNYSGYGFSQMRFKAHSVTAPEFEQWVQAIKNGQGNTVVVDDKGTTAIQKGLLDQAEFKSLRDGNRAQFQIDAMVKTARTEEEKKAAAIAQAEGPYPHHPHPVTYYSSVESGLFESVINSYMGNYHGDHHPVAHGENMQMPTEHADAQVTATPAQQHDAVATDATATAAGE</sequence>
<feature type="signal peptide" evidence="17">
    <location>
        <begin position="1"/>
        <end position="21"/>
    </location>
</feature>
<keyword evidence="21" id="KW-1185">Reference proteome</keyword>
<keyword evidence="10 14" id="KW-0560">Oxidoreductase</keyword>
<evidence type="ECO:0000256" key="14">
    <source>
        <dbReference type="PIRNR" id="PIRNR000292"/>
    </source>
</evidence>
<evidence type="ECO:0000256" key="13">
    <source>
        <dbReference type="ARBA" id="ARBA00023288"/>
    </source>
</evidence>
<organism evidence="20 21">
    <name type="scientific">Acinetobacter marinus</name>
    <dbReference type="NCBI Taxonomy" id="281375"/>
    <lineage>
        <taxon>Bacteria</taxon>
        <taxon>Pseudomonadati</taxon>
        <taxon>Pseudomonadota</taxon>
        <taxon>Gammaproteobacteria</taxon>
        <taxon>Moraxellales</taxon>
        <taxon>Moraxellaceae</taxon>
        <taxon>Acinetobacter</taxon>
    </lineage>
</organism>
<dbReference type="AlphaFoldDB" id="A0A1G6GTQ4"/>